<reference evidence="1" key="1">
    <citation type="submission" date="2021-05" db="EMBL/GenBank/DDBJ databases">
        <authorList>
            <person name="Arsene-Ploetze F."/>
        </authorList>
    </citation>
    <scope>NUCLEOTIDE SEQUENCE</scope>
    <source>
        <strain evidence="1">DSM 42138</strain>
    </source>
</reference>
<dbReference type="InterPro" id="IPR023198">
    <property type="entry name" value="PGP-like_dom2"/>
</dbReference>
<sequence>MTAPIPASAPMPASASIPAPATVSAVAFDLDGTLVDLENLHHEAWLAAARQAGVVLTRDQAMHRLPHFIGGPDPQVAQEIAALSPAAVPPAETVAAKQRCFDDLVGAVDEIVPRAGVGAVLDRLCAVGVPVAVGTATERATALAILRRAGLLAVFGEARVVAARDVPRLKPAPDVYLATADLLGVPPQSQLVFEDSVTGALAARAAGSRVVAVPTVHDPDYLRRFEAAGAVAVVEDWQAPGLLPLLDRLTAAGRSENAGTPGAVYVRA</sequence>
<dbReference type="InterPro" id="IPR036412">
    <property type="entry name" value="HAD-like_sf"/>
</dbReference>
<dbReference type="RefSeq" id="WP_251501899.1">
    <property type="nucleotide sequence ID" value="NZ_CAJSLV010000125.1"/>
</dbReference>
<dbReference type="InterPro" id="IPR051806">
    <property type="entry name" value="HAD-like_SPP"/>
</dbReference>
<accession>A0A9W4GWH8</accession>
<evidence type="ECO:0000313" key="2">
    <source>
        <dbReference type="Proteomes" id="UP001152519"/>
    </source>
</evidence>
<dbReference type="NCBIfam" id="TIGR01509">
    <property type="entry name" value="HAD-SF-IA-v3"/>
    <property type="match status" value="1"/>
</dbReference>
<dbReference type="Gene3D" id="3.40.50.1000">
    <property type="entry name" value="HAD superfamily/HAD-like"/>
    <property type="match status" value="1"/>
</dbReference>
<dbReference type="Gene3D" id="1.10.150.240">
    <property type="entry name" value="Putative phosphatase, domain 2"/>
    <property type="match status" value="1"/>
</dbReference>
<dbReference type="PANTHER" id="PTHR43481">
    <property type="entry name" value="FRUCTOSE-1-PHOSPHATE PHOSPHATASE"/>
    <property type="match status" value="1"/>
</dbReference>
<dbReference type="GO" id="GO:0050308">
    <property type="term" value="F:sugar-phosphatase activity"/>
    <property type="evidence" value="ECO:0007669"/>
    <property type="project" value="TreeGrafter"/>
</dbReference>
<dbReference type="InterPro" id="IPR006439">
    <property type="entry name" value="HAD-SF_hydro_IA"/>
</dbReference>
<dbReference type="Proteomes" id="UP001152519">
    <property type="component" value="Unassembled WGS sequence"/>
</dbReference>
<dbReference type="EMBL" id="CAJSLV010000125">
    <property type="protein sequence ID" value="CAG6399281.1"/>
    <property type="molecule type" value="Genomic_DNA"/>
</dbReference>
<dbReference type="SUPFAM" id="SSF56784">
    <property type="entry name" value="HAD-like"/>
    <property type="match status" value="1"/>
</dbReference>
<name>A0A9W4GWH8_9ACTN</name>
<dbReference type="Pfam" id="PF00702">
    <property type="entry name" value="Hydrolase"/>
    <property type="match status" value="1"/>
</dbReference>
<dbReference type="SFLD" id="SFLDG01129">
    <property type="entry name" value="C1.5:_HAD__Beta-PGM__Phosphata"/>
    <property type="match status" value="1"/>
</dbReference>
<dbReference type="InterPro" id="IPR023214">
    <property type="entry name" value="HAD_sf"/>
</dbReference>
<dbReference type="SFLD" id="SFLDS00003">
    <property type="entry name" value="Haloacid_Dehalogenase"/>
    <property type="match status" value="1"/>
</dbReference>
<organism evidence="1 2">
    <name type="scientific">Actinacidiphila cocklensis</name>
    <dbReference type="NCBI Taxonomy" id="887465"/>
    <lineage>
        <taxon>Bacteria</taxon>
        <taxon>Bacillati</taxon>
        <taxon>Actinomycetota</taxon>
        <taxon>Actinomycetes</taxon>
        <taxon>Kitasatosporales</taxon>
        <taxon>Streptomycetaceae</taxon>
        <taxon>Actinacidiphila</taxon>
    </lineage>
</organism>
<evidence type="ECO:0000313" key="1">
    <source>
        <dbReference type="EMBL" id="CAG6399281.1"/>
    </source>
</evidence>
<comment type="caution">
    <text evidence="1">The sequence shown here is derived from an EMBL/GenBank/DDBJ whole genome shotgun (WGS) entry which is preliminary data.</text>
</comment>
<protein>
    <submittedName>
        <fullName evidence="1">Haloacid dehalogenase superfamily, subfamily IA, variant 3 with third motif having DD or ED</fullName>
    </submittedName>
</protein>
<keyword evidence="2" id="KW-1185">Reference proteome</keyword>
<proteinExistence type="predicted"/>
<dbReference type="PANTHER" id="PTHR43481:SF4">
    <property type="entry name" value="GLYCEROL-1-PHOSPHATE PHOSPHOHYDROLASE 1-RELATED"/>
    <property type="match status" value="1"/>
</dbReference>
<gene>
    <name evidence="1" type="ORF">SCOCK_90038</name>
</gene>
<dbReference type="AlphaFoldDB" id="A0A9W4GWH8"/>